<reference evidence="2" key="1">
    <citation type="journal article" date="2023" name="Mol. Phylogenet. Evol.">
        <title>Genome-scale phylogeny and comparative genomics of the fungal order Sordariales.</title>
        <authorList>
            <person name="Hensen N."/>
            <person name="Bonometti L."/>
            <person name="Westerberg I."/>
            <person name="Brannstrom I.O."/>
            <person name="Guillou S."/>
            <person name="Cros-Aarteil S."/>
            <person name="Calhoun S."/>
            <person name="Haridas S."/>
            <person name="Kuo A."/>
            <person name="Mondo S."/>
            <person name="Pangilinan J."/>
            <person name="Riley R."/>
            <person name="LaButti K."/>
            <person name="Andreopoulos B."/>
            <person name="Lipzen A."/>
            <person name="Chen C."/>
            <person name="Yan M."/>
            <person name="Daum C."/>
            <person name="Ng V."/>
            <person name="Clum A."/>
            <person name="Steindorff A."/>
            <person name="Ohm R.A."/>
            <person name="Martin F."/>
            <person name="Silar P."/>
            <person name="Natvig D.O."/>
            <person name="Lalanne C."/>
            <person name="Gautier V."/>
            <person name="Ament-Velasquez S.L."/>
            <person name="Kruys A."/>
            <person name="Hutchinson M.I."/>
            <person name="Powell A.J."/>
            <person name="Barry K."/>
            <person name="Miller A.N."/>
            <person name="Grigoriev I.V."/>
            <person name="Debuchy R."/>
            <person name="Gladieux P."/>
            <person name="Hiltunen Thoren M."/>
            <person name="Johannesson H."/>
        </authorList>
    </citation>
    <scope>NUCLEOTIDE SEQUENCE</scope>
    <source>
        <strain evidence="2">PSN293</strain>
    </source>
</reference>
<name>A0AAN6Y2R9_9PEZI</name>
<proteinExistence type="predicted"/>
<gene>
    <name evidence="2" type="ORF">QBC37DRAFT_402362</name>
</gene>
<feature type="region of interest" description="Disordered" evidence="1">
    <location>
        <begin position="1"/>
        <end position="20"/>
    </location>
</feature>
<comment type="caution">
    <text evidence="2">The sequence shown here is derived from an EMBL/GenBank/DDBJ whole genome shotgun (WGS) entry which is preliminary data.</text>
</comment>
<evidence type="ECO:0000313" key="2">
    <source>
        <dbReference type="EMBL" id="KAK4211563.1"/>
    </source>
</evidence>
<protein>
    <submittedName>
        <fullName evidence="2">Uncharacterized protein</fullName>
    </submittedName>
</protein>
<keyword evidence="3" id="KW-1185">Reference proteome</keyword>
<evidence type="ECO:0000256" key="1">
    <source>
        <dbReference type="SAM" id="MobiDB-lite"/>
    </source>
</evidence>
<evidence type="ECO:0000313" key="3">
    <source>
        <dbReference type="Proteomes" id="UP001301769"/>
    </source>
</evidence>
<dbReference type="AlphaFoldDB" id="A0AAN6Y2R9"/>
<dbReference type="Proteomes" id="UP001301769">
    <property type="component" value="Unassembled WGS sequence"/>
</dbReference>
<organism evidence="2 3">
    <name type="scientific">Rhypophila decipiens</name>
    <dbReference type="NCBI Taxonomy" id="261697"/>
    <lineage>
        <taxon>Eukaryota</taxon>
        <taxon>Fungi</taxon>
        <taxon>Dikarya</taxon>
        <taxon>Ascomycota</taxon>
        <taxon>Pezizomycotina</taxon>
        <taxon>Sordariomycetes</taxon>
        <taxon>Sordariomycetidae</taxon>
        <taxon>Sordariales</taxon>
        <taxon>Naviculisporaceae</taxon>
        <taxon>Rhypophila</taxon>
    </lineage>
</organism>
<accession>A0AAN6Y2R9</accession>
<reference evidence="2" key="2">
    <citation type="submission" date="2023-05" db="EMBL/GenBank/DDBJ databases">
        <authorList>
            <consortium name="Lawrence Berkeley National Laboratory"/>
            <person name="Steindorff A."/>
            <person name="Hensen N."/>
            <person name="Bonometti L."/>
            <person name="Westerberg I."/>
            <person name="Brannstrom I.O."/>
            <person name="Guillou S."/>
            <person name="Cros-Aarteil S."/>
            <person name="Calhoun S."/>
            <person name="Haridas S."/>
            <person name="Kuo A."/>
            <person name="Mondo S."/>
            <person name="Pangilinan J."/>
            <person name="Riley R."/>
            <person name="Labutti K."/>
            <person name="Andreopoulos B."/>
            <person name="Lipzen A."/>
            <person name="Chen C."/>
            <person name="Yanf M."/>
            <person name="Daum C."/>
            <person name="Ng V."/>
            <person name="Clum A."/>
            <person name="Ohm R."/>
            <person name="Martin F."/>
            <person name="Silar P."/>
            <person name="Natvig D."/>
            <person name="Lalanne C."/>
            <person name="Gautier V."/>
            <person name="Ament-Velasquez S.L."/>
            <person name="Kruys A."/>
            <person name="Hutchinson M.I."/>
            <person name="Powell A.J."/>
            <person name="Barry K."/>
            <person name="Miller A.N."/>
            <person name="Grigoriev I.V."/>
            <person name="Debuchy R."/>
            <person name="Gladieux P."/>
            <person name="Thoren M.H."/>
            <person name="Johannesson H."/>
        </authorList>
    </citation>
    <scope>NUCLEOTIDE SEQUENCE</scope>
    <source>
        <strain evidence="2">PSN293</strain>
    </source>
</reference>
<sequence length="420" mass="47545">MAPGASNAPKRSNEDDILDPSEHKYSDSAFQRFESKWMVTIYAELDFNTPFSRYPMLPLPGPPNPPNPFGVNPFAIFRPQRIASVAPIDFILRTFLRVQACVRLVWLDRVRDMCVPILRAPDAFRIHEAHCFNLGTFRFVYHEEWDPKETTADDLCAWLFTRMTQDEGIRSMVRYAVMLLFFEHLTVNGATGVTVPQNQGIIPRRACEAEERWFCIFFTDSGLSDDEIYVLKSLRKHLLDQKSGTAVVGFEISAQNEHQVPTSPRDKHGSHCHCFDPLYNHFVYDAKNRYTGISGRGSCRMPVNPAVILADDPYTDYKHHVGCSRSPHVKLEGSNTLQEVPRENDKGKPTACGTPVAISIPDHVRSPLGYLKYCMDLRRETGSKSLPVLPASKPAVLSNGDALYIRKDLSPNAEPFVHFM</sequence>
<dbReference type="EMBL" id="MU858146">
    <property type="protein sequence ID" value="KAK4211563.1"/>
    <property type="molecule type" value="Genomic_DNA"/>
</dbReference>